<evidence type="ECO:0000313" key="5">
    <source>
        <dbReference type="Proteomes" id="UP000815325"/>
    </source>
</evidence>
<keyword evidence="5" id="KW-1185">Reference proteome</keyword>
<dbReference type="InterPro" id="IPR013766">
    <property type="entry name" value="Thioredoxin_domain"/>
</dbReference>
<feature type="compositionally biased region" description="Pro residues" evidence="1">
    <location>
        <begin position="1"/>
        <end position="19"/>
    </location>
</feature>
<evidence type="ECO:0000256" key="2">
    <source>
        <dbReference type="SAM" id="Phobius"/>
    </source>
</evidence>
<feature type="non-terminal residue" evidence="4">
    <location>
        <position position="1"/>
    </location>
</feature>
<comment type="caution">
    <text evidence="4">The sequence shown here is derived from an EMBL/GenBank/DDBJ whole genome shotgun (WGS) entry which is preliminary data.</text>
</comment>
<feature type="region of interest" description="Disordered" evidence="1">
    <location>
        <begin position="1"/>
        <end position="24"/>
    </location>
</feature>
<dbReference type="SUPFAM" id="SSF52833">
    <property type="entry name" value="Thioredoxin-like"/>
    <property type="match status" value="1"/>
</dbReference>
<keyword evidence="2" id="KW-0812">Transmembrane</keyword>
<dbReference type="Pfam" id="PF00085">
    <property type="entry name" value="Thioredoxin"/>
    <property type="match status" value="1"/>
</dbReference>
<feature type="region of interest" description="Disordered" evidence="1">
    <location>
        <begin position="167"/>
        <end position="196"/>
    </location>
</feature>
<organism evidence="4 5">
    <name type="scientific">Dunaliella salina</name>
    <name type="common">Green alga</name>
    <name type="synonym">Protococcus salinus</name>
    <dbReference type="NCBI Taxonomy" id="3046"/>
    <lineage>
        <taxon>Eukaryota</taxon>
        <taxon>Viridiplantae</taxon>
        <taxon>Chlorophyta</taxon>
        <taxon>core chlorophytes</taxon>
        <taxon>Chlorophyceae</taxon>
        <taxon>CS clade</taxon>
        <taxon>Chlamydomonadales</taxon>
        <taxon>Dunaliellaceae</taxon>
        <taxon>Dunaliella</taxon>
    </lineage>
</organism>
<sequence length="196" mass="20451">QQSPSPPQPSPSPPAPPAAAPSDSSGGLIAGGAAVAAVAAFALGRLLSPGPSIAMLEQMAVPLDTALSNGKPTVMEFYANWCEVCRDLVEDEYAVEKQYGDSVNFVMLNIENSKWAPEITDYRVRGIPHFIFLDGDGEPLAAAVGRLPRQVLEGNVAALSQGQKQLPYASARGQTSSMTPPDGRAAKAVSGPRDHA</sequence>
<dbReference type="InterPro" id="IPR044241">
    <property type="entry name" value="TxlA/HCF164"/>
</dbReference>
<dbReference type="InterPro" id="IPR036249">
    <property type="entry name" value="Thioredoxin-like_sf"/>
</dbReference>
<name>A0ABQ7GC55_DUNSA</name>
<evidence type="ECO:0000256" key="1">
    <source>
        <dbReference type="SAM" id="MobiDB-lite"/>
    </source>
</evidence>
<proteinExistence type="predicted"/>
<feature type="domain" description="Thioredoxin" evidence="3">
    <location>
        <begin position="9"/>
        <end position="161"/>
    </location>
</feature>
<reference evidence="4" key="1">
    <citation type="submission" date="2017-08" db="EMBL/GenBank/DDBJ databases">
        <authorList>
            <person name="Polle J.E."/>
            <person name="Barry K."/>
            <person name="Cushman J."/>
            <person name="Schmutz J."/>
            <person name="Tran D."/>
            <person name="Hathwaick L.T."/>
            <person name="Yim W.C."/>
            <person name="Jenkins J."/>
            <person name="Mckie-Krisberg Z.M."/>
            <person name="Prochnik S."/>
            <person name="Lindquist E."/>
            <person name="Dockter R.B."/>
            <person name="Adam C."/>
            <person name="Molina H."/>
            <person name="Bunkerborg J."/>
            <person name="Jin E."/>
            <person name="Buchheim M."/>
            <person name="Magnuson J."/>
        </authorList>
    </citation>
    <scope>NUCLEOTIDE SEQUENCE</scope>
    <source>
        <strain evidence="4">CCAP 19/18</strain>
    </source>
</reference>
<feature type="transmembrane region" description="Helical" evidence="2">
    <location>
        <begin position="26"/>
        <end position="47"/>
    </location>
</feature>
<dbReference type="EMBL" id="MU069891">
    <property type="protein sequence ID" value="KAF5832187.1"/>
    <property type="molecule type" value="Genomic_DNA"/>
</dbReference>
<evidence type="ECO:0000259" key="3">
    <source>
        <dbReference type="PROSITE" id="PS51352"/>
    </source>
</evidence>
<keyword evidence="2" id="KW-1133">Transmembrane helix</keyword>
<dbReference type="Gene3D" id="3.40.30.10">
    <property type="entry name" value="Glutaredoxin"/>
    <property type="match status" value="1"/>
</dbReference>
<evidence type="ECO:0000313" key="4">
    <source>
        <dbReference type="EMBL" id="KAF5832187.1"/>
    </source>
</evidence>
<dbReference type="Proteomes" id="UP000815325">
    <property type="component" value="Unassembled WGS sequence"/>
</dbReference>
<dbReference type="PANTHER" id="PTHR47353">
    <property type="entry name" value="THIOREDOXIN-LIKE PROTEIN HCF164, CHLOROPLASTIC"/>
    <property type="match status" value="1"/>
</dbReference>
<accession>A0ABQ7GC55</accession>
<protein>
    <submittedName>
        <fullName evidence="4">Thioredoxin domain protein</fullName>
    </submittedName>
</protein>
<dbReference type="PROSITE" id="PS51352">
    <property type="entry name" value="THIOREDOXIN_2"/>
    <property type="match status" value="1"/>
</dbReference>
<keyword evidence="2" id="KW-0472">Membrane</keyword>
<dbReference type="PANTHER" id="PTHR47353:SF1">
    <property type="entry name" value="THIOREDOXIN-LIKE PROTEIN HCF164, CHLOROPLASTIC"/>
    <property type="match status" value="1"/>
</dbReference>
<gene>
    <name evidence="4" type="ORF">DUNSADRAFT_11994</name>
</gene>